<comment type="caution">
    <text evidence="3">The sequence shown here is derived from an EMBL/GenBank/DDBJ whole genome shotgun (WGS) entry which is preliminary data.</text>
</comment>
<evidence type="ECO:0000313" key="3">
    <source>
        <dbReference type="EMBL" id="MBL7625618.1"/>
    </source>
</evidence>
<dbReference type="RefSeq" id="WP_203005574.1">
    <property type="nucleotide sequence ID" value="NZ_JADWYU010000244.1"/>
</dbReference>
<dbReference type="EMBL" id="JAEACQ010000007">
    <property type="protein sequence ID" value="MBL7625618.1"/>
    <property type="molecule type" value="Genomic_DNA"/>
</dbReference>
<keyword evidence="4" id="KW-1185">Reference proteome</keyword>
<dbReference type="Proteomes" id="UP000604475">
    <property type="component" value="Unassembled WGS sequence"/>
</dbReference>
<protein>
    <recommendedName>
        <fullName evidence="2">C2H2-type domain-containing protein</fullName>
    </recommendedName>
</protein>
<feature type="region of interest" description="Disordered" evidence="1">
    <location>
        <begin position="82"/>
        <end position="130"/>
    </location>
</feature>
<name>A0A937UL33_9ACTN</name>
<accession>A0A937UL33</accession>
<dbReference type="AlphaFoldDB" id="A0A937UL33"/>
<evidence type="ECO:0000259" key="2">
    <source>
        <dbReference type="PROSITE" id="PS50157"/>
    </source>
</evidence>
<reference evidence="3" key="1">
    <citation type="submission" date="2020-12" db="EMBL/GenBank/DDBJ databases">
        <title>Genomic characterization of non-nitrogen-fixing Frankia strains.</title>
        <authorList>
            <person name="Carlos-Shanley C."/>
            <person name="Guerra T."/>
            <person name="Hahn D."/>
        </authorList>
    </citation>
    <scope>NUCLEOTIDE SEQUENCE</scope>
    <source>
        <strain evidence="3">CN6</strain>
    </source>
</reference>
<sequence length="130" mass="13870">MLYQCPRADLRCDAEFMSTGDLDDHFRWVHGYRRSGRYLAAFRPELALGGQRARRVVPGAARPTRAVPTSVDAGVVASPDLGAGATGFRPASTAGAVRARRGAQEPAGVTGQRPAGVAGRALRRLSRRRG</sequence>
<dbReference type="PROSITE" id="PS50157">
    <property type="entry name" value="ZINC_FINGER_C2H2_2"/>
    <property type="match status" value="1"/>
</dbReference>
<evidence type="ECO:0000256" key="1">
    <source>
        <dbReference type="SAM" id="MobiDB-lite"/>
    </source>
</evidence>
<feature type="compositionally biased region" description="Basic residues" evidence="1">
    <location>
        <begin position="121"/>
        <end position="130"/>
    </location>
</feature>
<evidence type="ECO:0000313" key="4">
    <source>
        <dbReference type="Proteomes" id="UP000604475"/>
    </source>
</evidence>
<dbReference type="InterPro" id="IPR013087">
    <property type="entry name" value="Znf_C2H2_type"/>
</dbReference>
<organism evidence="3 4">
    <name type="scientific">Frankia nepalensis</name>
    <dbReference type="NCBI Taxonomy" id="1836974"/>
    <lineage>
        <taxon>Bacteria</taxon>
        <taxon>Bacillati</taxon>
        <taxon>Actinomycetota</taxon>
        <taxon>Actinomycetes</taxon>
        <taxon>Frankiales</taxon>
        <taxon>Frankiaceae</taxon>
        <taxon>Frankia</taxon>
    </lineage>
</organism>
<gene>
    <name evidence="3" type="ORF">I7412_00165</name>
</gene>
<proteinExistence type="predicted"/>
<feature type="domain" description="C2H2-type" evidence="2">
    <location>
        <begin position="3"/>
        <end position="35"/>
    </location>
</feature>